<evidence type="ECO:0008006" key="4">
    <source>
        <dbReference type="Google" id="ProtNLM"/>
    </source>
</evidence>
<dbReference type="InterPro" id="IPR011990">
    <property type="entry name" value="TPR-like_helical_dom_sf"/>
</dbReference>
<reference evidence="3" key="1">
    <citation type="journal article" date="2019" name="Int. J. Syst. Evol. Microbiol.">
        <title>The Global Catalogue of Microorganisms (GCM) 10K type strain sequencing project: providing services to taxonomists for standard genome sequencing and annotation.</title>
        <authorList>
            <consortium name="The Broad Institute Genomics Platform"/>
            <consortium name="The Broad Institute Genome Sequencing Center for Infectious Disease"/>
            <person name="Wu L."/>
            <person name="Ma J."/>
        </authorList>
    </citation>
    <scope>NUCLEOTIDE SEQUENCE [LARGE SCALE GENOMIC DNA]</scope>
    <source>
        <strain evidence="3">CGMCC 1.15922</strain>
    </source>
</reference>
<dbReference type="InterPro" id="IPR011717">
    <property type="entry name" value="TPR-4"/>
</dbReference>
<proteinExistence type="predicted"/>
<evidence type="ECO:0000313" key="2">
    <source>
        <dbReference type="EMBL" id="GHE86883.1"/>
    </source>
</evidence>
<dbReference type="InterPro" id="IPR019734">
    <property type="entry name" value="TPR_rpt"/>
</dbReference>
<dbReference type="SUPFAM" id="SSF48452">
    <property type="entry name" value="TPR-like"/>
    <property type="match status" value="5"/>
</dbReference>
<dbReference type="NCBIfam" id="TIGR02917">
    <property type="entry name" value="PEP_TPR_lipo"/>
    <property type="match status" value="1"/>
</dbReference>
<dbReference type="Gene3D" id="1.25.40.10">
    <property type="entry name" value="Tetratricopeptide repeat domain"/>
    <property type="match status" value="5"/>
</dbReference>
<dbReference type="Pfam" id="PF13181">
    <property type="entry name" value="TPR_8"/>
    <property type="match status" value="5"/>
</dbReference>
<gene>
    <name evidence="2" type="ORF">GCM10011501_15160</name>
</gene>
<dbReference type="SMART" id="SM00028">
    <property type="entry name" value="TPR"/>
    <property type="match status" value="18"/>
</dbReference>
<feature type="repeat" description="TPR" evidence="1">
    <location>
        <begin position="533"/>
        <end position="566"/>
    </location>
</feature>
<keyword evidence="1" id="KW-0802">TPR repeat</keyword>
<dbReference type="Pfam" id="PF13432">
    <property type="entry name" value="TPR_16"/>
    <property type="match status" value="1"/>
</dbReference>
<feature type="repeat" description="TPR" evidence="1">
    <location>
        <begin position="363"/>
        <end position="396"/>
    </location>
</feature>
<sequence length="918" mass="103287">MFCSQGALAYTEQAANQPYEEALKSFYGTDLNTAIIHLKNALQSQPNHLPSLVLLAEVYIARGDGGAAEDSLLRARQLDADEKKLIPLLLEAYLLQQKYKLVITNASTTFTDSQLQSKIQVLKGRAHVQLNELEQARVAYQEALDYSRSNIQALLGIAQVHILKYQYDQARTFINSALSLSSINSNALVMLANIEQSEGNIEEALTIISQVIALNSENFPALLTRASLLIEQNKFELALKDLEVILAQIPNEPKANYLKVVASTALGDLTTSKETVDHLNIVLSGLPNDVMRQNPVYLYLAGVVSFQQQEYRKAQDFLNRYVDIITEDPRAYKLLARTEMALGQYLTAKTYLIKARLINPDDVQTWSLLGHTLLTLGEIEKAQQYFIDVLEVEGEQPEPLYNLAQLQVLTGQNQLAIENLQKAIAIVTTTDNLLLLASAYKNNNQLEAALSTINQLIELDDQSSYYFQQQGVLLGLLGKLAEAKLALNKSALLNVDNYETLIHLARIDVLEGNTQGAIDRIQRRIAEQSTPHLLLLIELGSLYQNSGDLDNATLYFEKAYSQNRDSFEAITRVLTLYVIKGEVNKAITSAKEYLTRNNKEGSIYLALANLYMSIKNYKEADNAYVLAIKNSNNKSQIYGTYADAQMKMNDVDGAILSLQRAISWNQQDLTHYLKLFDLYLNNDKIILASKLLENLATKVKDTSLLERLAGDLQRFSDKPEQAITHYKRSMKEKLTRSAVFGLYRIYDQQQRFDESLTLLMTWIENAPDDLVAHIAIADTHKAQSNLELAVKYYQELVKKYGELPVLLNNMAQLQIKLGQYQLAHTNAEKAYKALPDNNAVIDTLAWTLSLTEKYQEALPLYRQALSKDSSNAEIKYHLAYTLTKLNRLDEAKTLLTEVVISQQIFNELEDAKALLSTL</sequence>
<comment type="caution">
    <text evidence="2">The sequence shown here is derived from an EMBL/GenBank/DDBJ whole genome shotgun (WGS) entry which is preliminary data.</text>
</comment>
<name>A0ABQ3INK2_9GAMM</name>
<protein>
    <recommendedName>
        <fullName evidence="4">PEP-CTERM system TPR-repeat protein PrsT</fullName>
    </recommendedName>
</protein>
<dbReference type="EMBL" id="BNAH01000005">
    <property type="protein sequence ID" value="GHE86883.1"/>
    <property type="molecule type" value="Genomic_DNA"/>
</dbReference>
<accession>A0ABQ3INK2</accession>
<dbReference type="Pfam" id="PF14559">
    <property type="entry name" value="TPR_19"/>
    <property type="match status" value="2"/>
</dbReference>
<evidence type="ECO:0000256" key="1">
    <source>
        <dbReference type="PROSITE-ProRule" id="PRU00339"/>
    </source>
</evidence>
<dbReference type="Pfam" id="PF07721">
    <property type="entry name" value="TPR_4"/>
    <property type="match status" value="1"/>
</dbReference>
<dbReference type="PANTHER" id="PTHR12558">
    <property type="entry name" value="CELL DIVISION CYCLE 16,23,27"/>
    <property type="match status" value="1"/>
</dbReference>
<keyword evidence="3" id="KW-1185">Reference proteome</keyword>
<organism evidence="2 3">
    <name type="scientific">Thalassotalea profundi</name>
    <dbReference type="NCBI Taxonomy" id="2036687"/>
    <lineage>
        <taxon>Bacteria</taxon>
        <taxon>Pseudomonadati</taxon>
        <taxon>Pseudomonadota</taxon>
        <taxon>Gammaproteobacteria</taxon>
        <taxon>Alteromonadales</taxon>
        <taxon>Colwelliaceae</taxon>
        <taxon>Thalassotalea</taxon>
    </lineage>
</organism>
<feature type="repeat" description="TPR" evidence="1">
    <location>
        <begin position="117"/>
        <end position="150"/>
    </location>
</feature>
<dbReference type="PROSITE" id="PS50005">
    <property type="entry name" value="TPR"/>
    <property type="match status" value="3"/>
</dbReference>
<evidence type="ECO:0000313" key="3">
    <source>
        <dbReference type="Proteomes" id="UP000626370"/>
    </source>
</evidence>
<dbReference type="InterPro" id="IPR014266">
    <property type="entry name" value="PEP-CTERM_TPR_PrsT"/>
</dbReference>
<dbReference type="Proteomes" id="UP000626370">
    <property type="component" value="Unassembled WGS sequence"/>
</dbReference>
<dbReference type="PANTHER" id="PTHR12558:SF13">
    <property type="entry name" value="CELL DIVISION CYCLE PROTEIN 27 HOMOLOG"/>
    <property type="match status" value="1"/>
</dbReference>